<dbReference type="SUPFAM" id="SSF51182">
    <property type="entry name" value="RmlC-like cupins"/>
    <property type="match status" value="1"/>
</dbReference>
<organism evidence="1 2">
    <name type="scientific">Oceanococcus atlanticus</name>
    <dbReference type="NCBI Taxonomy" id="1317117"/>
    <lineage>
        <taxon>Bacteria</taxon>
        <taxon>Pseudomonadati</taxon>
        <taxon>Pseudomonadota</taxon>
        <taxon>Gammaproteobacteria</taxon>
        <taxon>Chromatiales</taxon>
        <taxon>Oceanococcaceae</taxon>
        <taxon>Oceanococcus</taxon>
    </lineage>
</organism>
<dbReference type="InterPro" id="IPR011051">
    <property type="entry name" value="RmlC_Cupin_sf"/>
</dbReference>
<name>A0A1Y1SAI3_9GAMM</name>
<dbReference type="AlphaFoldDB" id="A0A1Y1SAI3"/>
<keyword evidence="2" id="KW-1185">Reference proteome</keyword>
<dbReference type="OrthoDB" id="5731055at2"/>
<gene>
    <name evidence="1" type="ORF">ATO7_14498</name>
</gene>
<dbReference type="InterPro" id="IPR014710">
    <property type="entry name" value="RmlC-like_jellyroll"/>
</dbReference>
<sequence length="156" mass="17813">MQELLETVSRLTPYPVSEIKWHRLFEPEALGYRVDYWVAPLGTDQAAGRADFLVKWEPDCYCHFHRHTGATTVQVLQGEHHVIEESDTETVHKIRKPGHVAKNPPGDLHMEYGGPQGSMLFFSMQTDDGILFEFVDRNSGAILREVSVDDFTNSHF</sequence>
<comment type="caution">
    <text evidence="1">The sequence shown here is derived from an EMBL/GenBank/DDBJ whole genome shotgun (WGS) entry which is preliminary data.</text>
</comment>
<proteinExistence type="predicted"/>
<dbReference type="Proteomes" id="UP000192342">
    <property type="component" value="Unassembled WGS sequence"/>
</dbReference>
<dbReference type="Gene3D" id="2.60.120.10">
    <property type="entry name" value="Jelly Rolls"/>
    <property type="match status" value="1"/>
</dbReference>
<evidence type="ECO:0000313" key="2">
    <source>
        <dbReference type="Proteomes" id="UP000192342"/>
    </source>
</evidence>
<dbReference type="RefSeq" id="WP_083563034.1">
    <property type="nucleotide sequence ID" value="NZ_AQQV01000004.1"/>
</dbReference>
<protein>
    <recommendedName>
        <fullName evidence="3">ChrR-like cupin domain-containing protein</fullName>
    </recommendedName>
</protein>
<dbReference type="EMBL" id="AQQV01000004">
    <property type="protein sequence ID" value="ORE85440.1"/>
    <property type="molecule type" value="Genomic_DNA"/>
</dbReference>
<evidence type="ECO:0008006" key="3">
    <source>
        <dbReference type="Google" id="ProtNLM"/>
    </source>
</evidence>
<dbReference type="STRING" id="1317117.ATO7_14498"/>
<evidence type="ECO:0000313" key="1">
    <source>
        <dbReference type="EMBL" id="ORE85440.1"/>
    </source>
</evidence>
<accession>A0A1Y1SAI3</accession>
<reference evidence="1 2" key="1">
    <citation type="submission" date="2013-04" db="EMBL/GenBank/DDBJ databases">
        <title>Oceanococcus atlanticus 22II-S10r2 Genome Sequencing.</title>
        <authorList>
            <person name="Lai Q."/>
            <person name="Li G."/>
            <person name="Shao Z."/>
        </authorList>
    </citation>
    <scope>NUCLEOTIDE SEQUENCE [LARGE SCALE GENOMIC DNA]</scope>
    <source>
        <strain evidence="1 2">22II-S10r2</strain>
    </source>
</reference>